<protein>
    <submittedName>
        <fullName evidence="1">Uncharacterized protein</fullName>
    </submittedName>
</protein>
<dbReference type="Proteomes" id="UP001227230">
    <property type="component" value="Chromosome 11"/>
</dbReference>
<evidence type="ECO:0000313" key="2">
    <source>
        <dbReference type="Proteomes" id="UP001227230"/>
    </source>
</evidence>
<reference evidence="1 2" key="1">
    <citation type="journal article" date="2023" name="Hortic Res">
        <title>The complete reference genome for grapevine (Vitis vinifera L.) genetics and breeding.</title>
        <authorList>
            <person name="Shi X."/>
            <person name="Cao S."/>
            <person name="Wang X."/>
            <person name="Huang S."/>
            <person name="Wang Y."/>
            <person name="Liu Z."/>
            <person name="Liu W."/>
            <person name="Leng X."/>
            <person name="Peng Y."/>
            <person name="Wang N."/>
            <person name="Wang Y."/>
            <person name="Ma Z."/>
            <person name="Xu X."/>
            <person name="Zhang F."/>
            <person name="Xue H."/>
            <person name="Zhong H."/>
            <person name="Wang Y."/>
            <person name="Zhang K."/>
            <person name="Velt A."/>
            <person name="Avia K."/>
            <person name="Holtgrawe D."/>
            <person name="Grimplet J."/>
            <person name="Matus J.T."/>
            <person name="Ware D."/>
            <person name="Wu X."/>
            <person name="Wang H."/>
            <person name="Liu C."/>
            <person name="Fang Y."/>
            <person name="Rustenholz C."/>
            <person name="Cheng Z."/>
            <person name="Xiao H."/>
            <person name="Zhou Y."/>
        </authorList>
    </citation>
    <scope>NUCLEOTIDE SEQUENCE [LARGE SCALE GENOMIC DNA]</scope>
    <source>
        <strain evidence="2">cv. Pinot noir / PN40024</strain>
        <tissue evidence="1">Leaf</tissue>
    </source>
</reference>
<sequence>MKLTMEIHTSYVEAFWGHVAFPCIVLSKGEQNNVVVAIDEYKRSIVEYSPSSFLVIAEQFLDFSQHKVDIDNNT</sequence>
<accession>A0ABY9CTS2</accession>
<organism evidence="1 2">
    <name type="scientific">Vitis vinifera</name>
    <name type="common">Grape</name>
    <dbReference type="NCBI Taxonomy" id="29760"/>
    <lineage>
        <taxon>Eukaryota</taxon>
        <taxon>Viridiplantae</taxon>
        <taxon>Streptophyta</taxon>
        <taxon>Embryophyta</taxon>
        <taxon>Tracheophyta</taxon>
        <taxon>Spermatophyta</taxon>
        <taxon>Magnoliopsida</taxon>
        <taxon>eudicotyledons</taxon>
        <taxon>Gunneridae</taxon>
        <taxon>Pentapetalae</taxon>
        <taxon>rosids</taxon>
        <taxon>Vitales</taxon>
        <taxon>Vitaceae</taxon>
        <taxon>Viteae</taxon>
        <taxon>Vitis</taxon>
    </lineage>
</organism>
<gene>
    <name evidence="1" type="ORF">VitviT2T_017035</name>
</gene>
<dbReference type="EMBL" id="CP126658">
    <property type="protein sequence ID" value="WJZ98519.1"/>
    <property type="molecule type" value="Genomic_DNA"/>
</dbReference>
<keyword evidence="2" id="KW-1185">Reference proteome</keyword>
<evidence type="ECO:0000313" key="1">
    <source>
        <dbReference type="EMBL" id="WJZ98519.1"/>
    </source>
</evidence>
<name>A0ABY9CTS2_VITVI</name>
<proteinExistence type="predicted"/>